<organism evidence="1 2">
    <name type="scientific">Aristolochia fimbriata</name>
    <name type="common">White veined hardy Dutchman's pipe vine</name>
    <dbReference type="NCBI Taxonomy" id="158543"/>
    <lineage>
        <taxon>Eukaryota</taxon>
        <taxon>Viridiplantae</taxon>
        <taxon>Streptophyta</taxon>
        <taxon>Embryophyta</taxon>
        <taxon>Tracheophyta</taxon>
        <taxon>Spermatophyta</taxon>
        <taxon>Magnoliopsida</taxon>
        <taxon>Magnoliidae</taxon>
        <taxon>Piperales</taxon>
        <taxon>Aristolochiaceae</taxon>
        <taxon>Aristolochia</taxon>
    </lineage>
</organism>
<protein>
    <submittedName>
        <fullName evidence="1">Uncharacterized protein</fullName>
    </submittedName>
</protein>
<name>A0AAV7DZR8_ARIFI</name>
<evidence type="ECO:0000313" key="2">
    <source>
        <dbReference type="Proteomes" id="UP000825729"/>
    </source>
</evidence>
<reference evidence="1 2" key="1">
    <citation type="submission" date="2021-07" db="EMBL/GenBank/DDBJ databases">
        <title>The Aristolochia fimbriata genome: insights into angiosperm evolution, floral development and chemical biosynthesis.</title>
        <authorList>
            <person name="Jiao Y."/>
        </authorList>
    </citation>
    <scope>NUCLEOTIDE SEQUENCE [LARGE SCALE GENOMIC DNA]</scope>
    <source>
        <strain evidence="1">IBCAS-2021</strain>
        <tissue evidence="1">Leaf</tissue>
    </source>
</reference>
<dbReference type="Proteomes" id="UP000825729">
    <property type="component" value="Unassembled WGS sequence"/>
</dbReference>
<dbReference type="AlphaFoldDB" id="A0AAV7DZR8"/>
<keyword evidence="2" id="KW-1185">Reference proteome</keyword>
<evidence type="ECO:0000313" key="1">
    <source>
        <dbReference type="EMBL" id="KAG9441086.1"/>
    </source>
</evidence>
<comment type="caution">
    <text evidence="1">The sequence shown here is derived from an EMBL/GenBank/DDBJ whole genome shotgun (WGS) entry which is preliminary data.</text>
</comment>
<gene>
    <name evidence="1" type="ORF">H6P81_016940</name>
</gene>
<proteinExistence type="predicted"/>
<accession>A0AAV7DZR8</accession>
<dbReference type="EMBL" id="JAINDJ010000007">
    <property type="protein sequence ID" value="KAG9441086.1"/>
    <property type="molecule type" value="Genomic_DNA"/>
</dbReference>
<sequence length="395" mass="45581">MDEDVGESEIKETIINVRKLKQGEIAADDHEIPSTEKIWDFSPHQHYFDIVERSLKEVDEYYSSCQEAAVGGGGAAGCPGFYRVPDDMRRRGGHENVYDPKHVDFWKIKDLFEKDDNDDDHIGDVQRQRSQLRHYCYHLRSFAEQDGESVESLMRRLYQKREQMPKQWYPDHDDREEPYFINGASNLWVLLMGSCFLRDLFISPSGTTSLRRRTLNVAIFGFPSFGQTCSCWRTRSQTSEINHITRGYVGLSSYFSDFFPLNVNKEDSLELQFFSYGDQYTPCYHQHVLHCVHYRLLPSARNHEAGNYLASLGGLWWRSPNWLGRRKAPSTMKPVPTATRLPPGRDEVQSNLELASMELKFRSRAAAQGDKGKAPDPSGRVSFAKCRQMIEVRGK</sequence>